<dbReference type="InterPro" id="IPR000727">
    <property type="entry name" value="T_SNARE_dom"/>
</dbReference>
<dbReference type="Gene3D" id="1.10.287.950">
    <property type="entry name" value="Methyl-accepting chemotaxis protein"/>
    <property type="match status" value="1"/>
</dbReference>
<feature type="domain" description="Methyl-accepting transducer" evidence="7">
    <location>
        <begin position="203"/>
        <end position="428"/>
    </location>
</feature>
<dbReference type="Pfam" id="PF00015">
    <property type="entry name" value="MCPsignal"/>
    <property type="match status" value="1"/>
</dbReference>
<keyword evidence="6" id="KW-0812">Transmembrane</keyword>
<evidence type="ECO:0000259" key="8">
    <source>
        <dbReference type="PROSITE" id="PS50192"/>
    </source>
</evidence>
<dbReference type="PRINTS" id="PR00260">
    <property type="entry name" value="CHEMTRNSDUCR"/>
</dbReference>
<feature type="domain" description="T-SNARE coiled-coil homology" evidence="8">
    <location>
        <begin position="201"/>
        <end position="263"/>
    </location>
</feature>
<evidence type="ECO:0000256" key="3">
    <source>
        <dbReference type="ARBA" id="ARBA00023224"/>
    </source>
</evidence>
<evidence type="ECO:0000256" key="5">
    <source>
        <dbReference type="PROSITE-ProRule" id="PRU00284"/>
    </source>
</evidence>
<dbReference type="InterPro" id="IPR004089">
    <property type="entry name" value="MCPsignal_dom"/>
</dbReference>
<reference evidence="9 10" key="1">
    <citation type="submission" date="2016-11" db="EMBL/GenBank/DDBJ databases">
        <authorList>
            <person name="Jaros S."/>
            <person name="Januszkiewicz K."/>
            <person name="Wedrychowicz H."/>
        </authorList>
    </citation>
    <scope>NUCLEOTIDE SEQUENCE [LARGE SCALE GENOMIC DNA]</scope>
    <source>
        <strain evidence="9 10">DSM 5091</strain>
    </source>
</reference>
<keyword evidence="2" id="KW-1003">Cell membrane</keyword>
<dbReference type="GO" id="GO:0004888">
    <property type="term" value="F:transmembrane signaling receptor activity"/>
    <property type="evidence" value="ECO:0007669"/>
    <property type="project" value="InterPro"/>
</dbReference>
<keyword evidence="10" id="KW-1185">Reference proteome</keyword>
<dbReference type="PANTHER" id="PTHR32089:SF112">
    <property type="entry name" value="LYSOZYME-LIKE PROTEIN-RELATED"/>
    <property type="match status" value="1"/>
</dbReference>
<dbReference type="SMART" id="SM00283">
    <property type="entry name" value="MA"/>
    <property type="match status" value="1"/>
</dbReference>
<dbReference type="Proteomes" id="UP000184171">
    <property type="component" value="Unassembled WGS sequence"/>
</dbReference>
<feature type="transmembrane region" description="Helical" evidence="6">
    <location>
        <begin position="15"/>
        <end position="34"/>
    </location>
</feature>
<dbReference type="GO" id="GO:0007165">
    <property type="term" value="P:signal transduction"/>
    <property type="evidence" value="ECO:0007669"/>
    <property type="project" value="UniProtKB-KW"/>
</dbReference>
<comment type="subcellular location">
    <subcellularLocation>
        <location evidence="1">Cell inner membrane</location>
        <topology evidence="1">Multi-pass membrane protein</topology>
    </subcellularLocation>
</comment>
<dbReference type="SUPFAM" id="SSF58104">
    <property type="entry name" value="Methyl-accepting chemotaxis protein (MCP) signaling domain"/>
    <property type="match status" value="2"/>
</dbReference>
<evidence type="ECO:0000256" key="4">
    <source>
        <dbReference type="ARBA" id="ARBA00029447"/>
    </source>
</evidence>
<evidence type="ECO:0000313" key="9">
    <source>
        <dbReference type="EMBL" id="SHJ35984.1"/>
    </source>
</evidence>
<keyword evidence="6" id="KW-0472">Membrane</keyword>
<feature type="transmembrane region" description="Helical" evidence="6">
    <location>
        <begin position="46"/>
        <end position="66"/>
    </location>
</feature>
<dbReference type="InterPro" id="IPR004090">
    <property type="entry name" value="Chemotax_Me-accpt_rcpt"/>
</dbReference>
<dbReference type="RefSeq" id="WP_072908760.1">
    <property type="nucleotide sequence ID" value="NZ_FQZT01000007.1"/>
</dbReference>
<dbReference type="STRING" id="1122189.SAMN02745165_02183"/>
<protein>
    <submittedName>
        <fullName evidence="9">Methyl-accepting chemotaxis protein</fullName>
    </submittedName>
</protein>
<comment type="similarity">
    <text evidence="4">Belongs to the methyl-accepting chemotaxis (MCP) protein family.</text>
</comment>
<keyword evidence="3 5" id="KW-0807">Transducer</keyword>
<evidence type="ECO:0000313" key="10">
    <source>
        <dbReference type="Proteomes" id="UP000184171"/>
    </source>
</evidence>
<keyword evidence="2" id="KW-0997">Cell inner membrane</keyword>
<dbReference type="PROSITE" id="PS50111">
    <property type="entry name" value="CHEMOTAXIS_TRANSDUC_2"/>
    <property type="match status" value="1"/>
</dbReference>
<dbReference type="EMBL" id="FQZT01000007">
    <property type="protein sequence ID" value="SHJ35984.1"/>
    <property type="molecule type" value="Genomic_DNA"/>
</dbReference>
<evidence type="ECO:0000256" key="2">
    <source>
        <dbReference type="ARBA" id="ARBA00022519"/>
    </source>
</evidence>
<dbReference type="OrthoDB" id="5400966at2"/>
<gene>
    <name evidence="9" type="ORF">SAMN02745165_02183</name>
</gene>
<dbReference type="GO" id="GO:0005886">
    <property type="term" value="C:plasma membrane"/>
    <property type="evidence" value="ECO:0007669"/>
    <property type="project" value="UniProtKB-SubCell"/>
</dbReference>
<dbReference type="PANTHER" id="PTHR32089">
    <property type="entry name" value="METHYL-ACCEPTING CHEMOTAXIS PROTEIN MCPB"/>
    <property type="match status" value="1"/>
</dbReference>
<evidence type="ECO:0000256" key="6">
    <source>
        <dbReference type="SAM" id="Phobius"/>
    </source>
</evidence>
<dbReference type="PROSITE" id="PS50192">
    <property type="entry name" value="T_SNARE"/>
    <property type="match status" value="1"/>
</dbReference>
<evidence type="ECO:0000256" key="1">
    <source>
        <dbReference type="ARBA" id="ARBA00004429"/>
    </source>
</evidence>
<dbReference type="AlphaFoldDB" id="A0A1M6INC7"/>
<organism evidence="9 10">
    <name type="scientific">Malonomonas rubra DSM 5091</name>
    <dbReference type="NCBI Taxonomy" id="1122189"/>
    <lineage>
        <taxon>Bacteria</taxon>
        <taxon>Pseudomonadati</taxon>
        <taxon>Thermodesulfobacteriota</taxon>
        <taxon>Desulfuromonadia</taxon>
        <taxon>Desulfuromonadales</taxon>
        <taxon>Geopsychrobacteraceae</taxon>
        <taxon>Malonomonas</taxon>
    </lineage>
</organism>
<accession>A0A1M6INC7</accession>
<sequence>MSQGQPARLSYLHKVLYFTHLVGFATAAVFPFAVKPIIGDVAFSASFIAVAVLAGYAVAAISYLFVRNTLKKQLRHQLDMLEPLIGETEIGDENLEGMAHVMEEGINQVHQLFQEVMSTSSRLIPYYRSLSQSTLYLADRANEGLAAAKVTRKDVEIMEAKQRDVVNLIKTFADQSQDEAALSRELSQSLEEMARAMDHSTAKFIETTTAVEEMTASVREVANQAEDIARSVEDTAQQLDSIGESFERIRKGSAAGNEAVQKVKQDAEEGLQMMTQTLNEIDLMATESQQAMSAMERLAHQALEVGKIIGVIKDLVGDTELLAFNAAIIAAKAGDEGKGFAVVADEIKDLADRTTDSAQDIQRIIQAISKDTAEALTAVEATVRRVSQGKENSLRTGDALNQIVHSVGLASAATDEISQLTSAQGERARLMLNEAGQSLRSVRAVARAMKEQRTGVSRIQDGVTEMKSAADQVANGMDEQLKATRNLDRGLADRDEQIKAIIDANTYQQQASERITEHFTIAEKRLHRNVAKTTAIFSEIEELEKLTDKLRKWGHDYISQQAAAAHHKD</sequence>
<name>A0A1M6INC7_MALRU</name>
<keyword evidence="6" id="KW-1133">Transmembrane helix</keyword>
<proteinExistence type="inferred from homology"/>
<dbReference type="GO" id="GO:0006935">
    <property type="term" value="P:chemotaxis"/>
    <property type="evidence" value="ECO:0007669"/>
    <property type="project" value="InterPro"/>
</dbReference>
<evidence type="ECO:0000259" key="7">
    <source>
        <dbReference type="PROSITE" id="PS50111"/>
    </source>
</evidence>